<keyword evidence="3" id="KW-0238">DNA-binding</keyword>
<dbReference type="PANTHER" id="PTHR34294">
    <property type="entry name" value="TRANSCRIPTIONAL REGULATOR-RELATED"/>
    <property type="match status" value="1"/>
</dbReference>
<dbReference type="AlphaFoldDB" id="Q0FYP6"/>
<protein>
    <submittedName>
        <fullName evidence="6">Putative transcriptional regulator protein</fullName>
    </submittedName>
</protein>
<dbReference type="InterPro" id="IPR036388">
    <property type="entry name" value="WH-like_DNA-bd_sf"/>
</dbReference>
<accession>Q0FYP6</accession>
<evidence type="ECO:0000256" key="4">
    <source>
        <dbReference type="ARBA" id="ARBA00023163"/>
    </source>
</evidence>
<sequence>MVREASDETEAFAADVCWHYYVNGMTQADIAKHLDTTRLRVNQAIQKAKSLGIVKVQIDSPFSARIELQEALRRELGIKRVQIGPARRDKYNYHTAVGAALAAFLSDKIRSRAWKSIGVSWGMTLEAAIQRLLPQTLPDLEIVSMLGGTMQGASFNSFSIASGFAARFGASYSLLAAPIFLSEGVDRDLFLSQQIFADHFAKFETLDAAILTASDVSPRSFLVANGMQKSLAEDLMEAGAIGDVLGRFLDAEGRSIGHPIDERTIGVDLSVVERIPEKILAAAGSHKIEIIRAASRRGLVDTLVTDDVTAELLIEAATTSRSTKLAEASAST</sequence>
<dbReference type="HOGENOM" id="CLU_054506_0_1_5"/>
<dbReference type="InterPro" id="IPR007324">
    <property type="entry name" value="Sugar-bd_dom_put"/>
</dbReference>
<dbReference type="Pfam" id="PF04198">
    <property type="entry name" value="Sugar-bind"/>
    <property type="match status" value="1"/>
</dbReference>
<evidence type="ECO:0000259" key="5">
    <source>
        <dbReference type="Pfam" id="PF04198"/>
    </source>
</evidence>
<dbReference type="GO" id="GO:0030246">
    <property type="term" value="F:carbohydrate binding"/>
    <property type="evidence" value="ECO:0007669"/>
    <property type="project" value="InterPro"/>
</dbReference>
<evidence type="ECO:0000256" key="1">
    <source>
        <dbReference type="ARBA" id="ARBA00010466"/>
    </source>
</evidence>
<reference evidence="6 7" key="1">
    <citation type="journal article" date="2010" name="J. Bacteriol.">
        <title>Genome sequence of Fulvimarina pelagi HTCC2506T, a Mn(II)-oxidizing alphaproteobacterium possessing an aerobic anoxygenic photosynthetic gene cluster and Xanthorhodopsin.</title>
        <authorList>
            <person name="Kang I."/>
            <person name="Oh H.M."/>
            <person name="Lim S.I."/>
            <person name="Ferriera S."/>
            <person name="Giovannoni S.J."/>
            <person name="Cho J.C."/>
        </authorList>
    </citation>
    <scope>NUCLEOTIDE SEQUENCE [LARGE SCALE GENOMIC DNA]</scope>
    <source>
        <strain evidence="6 7">HTCC2506</strain>
    </source>
</reference>
<keyword evidence="2" id="KW-0805">Transcription regulation</keyword>
<keyword evidence="7" id="KW-1185">Reference proteome</keyword>
<dbReference type="STRING" id="217511.GCA_001463845_01124"/>
<evidence type="ECO:0000313" key="7">
    <source>
        <dbReference type="Proteomes" id="UP000004310"/>
    </source>
</evidence>
<dbReference type="Gene3D" id="3.40.50.1360">
    <property type="match status" value="1"/>
</dbReference>
<dbReference type="EMBL" id="AATP01000009">
    <property type="protein sequence ID" value="EAU40262.1"/>
    <property type="molecule type" value="Genomic_DNA"/>
</dbReference>
<dbReference type="Gene3D" id="1.10.10.10">
    <property type="entry name" value="Winged helix-like DNA-binding domain superfamily/Winged helix DNA-binding domain"/>
    <property type="match status" value="1"/>
</dbReference>
<gene>
    <name evidence="6" type="ORF">FP2506_11917</name>
</gene>
<comment type="caution">
    <text evidence="6">The sequence shown here is derived from an EMBL/GenBank/DDBJ whole genome shotgun (WGS) entry which is preliminary data.</text>
</comment>
<dbReference type="InterPro" id="IPR051054">
    <property type="entry name" value="SorC_transcr_regulators"/>
</dbReference>
<dbReference type="RefSeq" id="WP_007067518.1">
    <property type="nucleotide sequence ID" value="NZ_DS022272.1"/>
</dbReference>
<feature type="domain" description="Sugar-binding" evidence="5">
    <location>
        <begin position="61"/>
        <end position="314"/>
    </location>
</feature>
<organism evidence="6 7">
    <name type="scientific">Fulvimarina pelagi HTCC2506</name>
    <dbReference type="NCBI Taxonomy" id="314231"/>
    <lineage>
        <taxon>Bacteria</taxon>
        <taxon>Pseudomonadati</taxon>
        <taxon>Pseudomonadota</taxon>
        <taxon>Alphaproteobacteria</taxon>
        <taxon>Hyphomicrobiales</taxon>
        <taxon>Aurantimonadaceae</taxon>
        <taxon>Fulvimarina</taxon>
    </lineage>
</organism>
<name>Q0FYP6_9HYPH</name>
<dbReference type="PANTHER" id="PTHR34294:SF1">
    <property type="entry name" value="TRANSCRIPTIONAL REGULATOR LSRR"/>
    <property type="match status" value="1"/>
</dbReference>
<keyword evidence="4" id="KW-0804">Transcription</keyword>
<evidence type="ECO:0000256" key="2">
    <source>
        <dbReference type="ARBA" id="ARBA00023015"/>
    </source>
</evidence>
<proteinExistence type="inferred from homology"/>
<dbReference type="Proteomes" id="UP000004310">
    <property type="component" value="Unassembled WGS sequence"/>
</dbReference>
<dbReference type="SUPFAM" id="SSF100950">
    <property type="entry name" value="NagB/RpiA/CoA transferase-like"/>
    <property type="match status" value="1"/>
</dbReference>
<dbReference type="InterPro" id="IPR037171">
    <property type="entry name" value="NagB/RpiA_transferase-like"/>
</dbReference>
<evidence type="ECO:0000256" key="3">
    <source>
        <dbReference type="ARBA" id="ARBA00023125"/>
    </source>
</evidence>
<dbReference type="GO" id="GO:0003677">
    <property type="term" value="F:DNA binding"/>
    <property type="evidence" value="ECO:0007669"/>
    <property type="project" value="UniProtKB-KW"/>
</dbReference>
<comment type="similarity">
    <text evidence="1">Belongs to the SorC transcriptional regulatory family.</text>
</comment>
<dbReference type="eggNOG" id="COG2390">
    <property type="taxonomic scope" value="Bacteria"/>
</dbReference>
<evidence type="ECO:0000313" key="6">
    <source>
        <dbReference type="EMBL" id="EAU40262.1"/>
    </source>
</evidence>